<comment type="catalytic activity">
    <reaction evidence="4">
        <text>DNA(n) + a 2'-deoxyribonucleoside 5'-triphosphate = DNA(n+1) + diphosphate</text>
        <dbReference type="Rhea" id="RHEA:22508"/>
        <dbReference type="Rhea" id="RHEA-COMP:17339"/>
        <dbReference type="Rhea" id="RHEA-COMP:17340"/>
        <dbReference type="ChEBI" id="CHEBI:33019"/>
        <dbReference type="ChEBI" id="CHEBI:61560"/>
        <dbReference type="ChEBI" id="CHEBI:173112"/>
        <dbReference type="EC" id="2.7.7.7"/>
    </reaction>
</comment>
<dbReference type="SMART" id="SM00482">
    <property type="entry name" value="POLAc"/>
    <property type="match status" value="1"/>
</dbReference>
<evidence type="ECO:0000313" key="7">
    <source>
        <dbReference type="Proteomes" id="UP000824037"/>
    </source>
</evidence>
<dbReference type="GO" id="GO:0003887">
    <property type="term" value="F:DNA-directed DNA polymerase activity"/>
    <property type="evidence" value="ECO:0007669"/>
    <property type="project" value="UniProtKB-EC"/>
</dbReference>
<dbReference type="Pfam" id="PF00476">
    <property type="entry name" value="DNA_pol_A"/>
    <property type="match status" value="1"/>
</dbReference>
<dbReference type="GO" id="GO:0003677">
    <property type="term" value="F:DNA binding"/>
    <property type="evidence" value="ECO:0007669"/>
    <property type="project" value="InterPro"/>
</dbReference>
<comment type="caution">
    <text evidence="6">The sequence shown here is derived from an EMBL/GenBank/DDBJ whole genome shotgun (WGS) entry which is preliminary data.</text>
</comment>
<evidence type="ECO:0000256" key="2">
    <source>
        <dbReference type="ARBA" id="ARBA00012417"/>
    </source>
</evidence>
<reference evidence="6" key="1">
    <citation type="journal article" date="2021" name="PeerJ">
        <title>Extensive microbial diversity within the chicken gut microbiome revealed by metagenomics and culture.</title>
        <authorList>
            <person name="Gilroy R."/>
            <person name="Ravi A."/>
            <person name="Getino M."/>
            <person name="Pursley I."/>
            <person name="Horton D.L."/>
            <person name="Alikhan N.F."/>
            <person name="Baker D."/>
            <person name="Gharbi K."/>
            <person name="Hall N."/>
            <person name="Watson M."/>
            <person name="Adriaenssens E.M."/>
            <person name="Foster-Nyarko E."/>
            <person name="Jarju S."/>
            <person name="Secka A."/>
            <person name="Antonio M."/>
            <person name="Oren A."/>
            <person name="Chaudhuri R.R."/>
            <person name="La Ragione R."/>
            <person name="Hildebrand F."/>
            <person name="Pallen M.J."/>
        </authorList>
    </citation>
    <scope>NUCLEOTIDE SEQUENCE</scope>
    <source>
        <strain evidence="6">ChiGjej4B4-7305</strain>
    </source>
</reference>
<dbReference type="GO" id="GO:0006261">
    <property type="term" value="P:DNA-templated DNA replication"/>
    <property type="evidence" value="ECO:0007669"/>
    <property type="project" value="InterPro"/>
</dbReference>
<comment type="similarity">
    <text evidence="1">Belongs to the DNA polymerase type-A family.</text>
</comment>
<dbReference type="Gene3D" id="1.10.150.20">
    <property type="entry name" value="5' to 3' exonuclease, C-terminal subdomain"/>
    <property type="match status" value="1"/>
</dbReference>
<dbReference type="PANTHER" id="PTHR10133">
    <property type="entry name" value="DNA POLYMERASE I"/>
    <property type="match status" value="1"/>
</dbReference>
<keyword evidence="3" id="KW-0235">DNA replication</keyword>
<protein>
    <recommendedName>
        <fullName evidence="2">DNA-directed DNA polymerase</fullName>
        <ecNumber evidence="2">2.7.7.7</ecNumber>
    </recommendedName>
</protein>
<organism evidence="6 7">
    <name type="scientific">Candidatus Ruania gallistercoris</name>
    <dbReference type="NCBI Taxonomy" id="2838746"/>
    <lineage>
        <taxon>Bacteria</taxon>
        <taxon>Bacillati</taxon>
        <taxon>Actinomycetota</taxon>
        <taxon>Actinomycetes</taxon>
        <taxon>Micrococcales</taxon>
        <taxon>Ruaniaceae</taxon>
        <taxon>Ruania</taxon>
    </lineage>
</organism>
<dbReference type="InterPro" id="IPR043502">
    <property type="entry name" value="DNA/RNA_pol_sf"/>
</dbReference>
<dbReference type="AlphaFoldDB" id="A0A9D2EEI4"/>
<dbReference type="CDD" id="cd08637">
    <property type="entry name" value="DNA_pol_A_pol_I_C"/>
    <property type="match status" value="1"/>
</dbReference>
<evidence type="ECO:0000256" key="1">
    <source>
        <dbReference type="ARBA" id="ARBA00007705"/>
    </source>
</evidence>
<dbReference type="PRINTS" id="PR00868">
    <property type="entry name" value="DNAPOLI"/>
</dbReference>
<evidence type="ECO:0000259" key="5">
    <source>
        <dbReference type="SMART" id="SM00482"/>
    </source>
</evidence>
<dbReference type="SUPFAM" id="SSF56672">
    <property type="entry name" value="DNA/RNA polymerases"/>
    <property type="match status" value="1"/>
</dbReference>
<sequence length="330" mass="36620">RKTKTGYTTDADALADLFVKTEHPFLEHLLTHRDQIRLRQTVEGLLRTVAPDQRIHTTYSQTIAATGRLSSADPNLQNIPIRTEEGMRIRAAFVVGDGYEQLLTADYSQIEMRIMAHLSGDEGLIEAFRTGEDLHSFVGSRVFDVAPAEVTAPMRSKIKAMSYGLAYGLSAFGLSRQLKIETAEARSLMEEYFVRFGGVRDYLASVVEEARRSGYTETILGRRRYLPDLNSDNRQRRDMAERMALNAPIQGSAADIIKLAMIGVDRELRSQGLQSRLLLQVHDELVVEVAAGEAEAVEQVLREQMGSAAELAVPLDVSVGTGSNWRDAGH</sequence>
<gene>
    <name evidence="6" type="ORF">H9815_08810</name>
</gene>
<reference evidence="6" key="2">
    <citation type="submission" date="2021-04" db="EMBL/GenBank/DDBJ databases">
        <authorList>
            <person name="Gilroy R."/>
        </authorList>
    </citation>
    <scope>NUCLEOTIDE SEQUENCE</scope>
    <source>
        <strain evidence="6">ChiGjej4B4-7305</strain>
    </source>
</reference>
<dbReference type="FunFam" id="1.10.150.20:FF:000002">
    <property type="entry name" value="DNA polymerase I"/>
    <property type="match status" value="1"/>
</dbReference>
<feature type="non-terminal residue" evidence="6">
    <location>
        <position position="1"/>
    </location>
</feature>
<dbReference type="Gene3D" id="1.20.1060.10">
    <property type="entry name" value="Taq DNA Polymerase, Chain T, domain 4"/>
    <property type="match status" value="1"/>
</dbReference>
<evidence type="ECO:0000313" key="6">
    <source>
        <dbReference type="EMBL" id="HIZ35865.1"/>
    </source>
</evidence>
<dbReference type="GO" id="GO:0006302">
    <property type="term" value="P:double-strand break repair"/>
    <property type="evidence" value="ECO:0007669"/>
    <property type="project" value="TreeGrafter"/>
</dbReference>
<feature type="domain" description="DNA-directed DNA polymerase family A palm" evidence="5">
    <location>
        <begin position="86"/>
        <end position="293"/>
    </location>
</feature>
<dbReference type="Proteomes" id="UP000824037">
    <property type="component" value="Unassembled WGS sequence"/>
</dbReference>
<name>A0A9D2EEI4_9MICO</name>
<dbReference type="EC" id="2.7.7.7" evidence="2"/>
<accession>A0A9D2EEI4</accession>
<dbReference type="InterPro" id="IPR001098">
    <property type="entry name" value="DNA-dir_DNA_pol_A_palm_dom"/>
</dbReference>
<dbReference type="EMBL" id="DXBY01000150">
    <property type="protein sequence ID" value="HIZ35865.1"/>
    <property type="molecule type" value="Genomic_DNA"/>
</dbReference>
<evidence type="ECO:0000256" key="3">
    <source>
        <dbReference type="ARBA" id="ARBA00022705"/>
    </source>
</evidence>
<dbReference type="InterPro" id="IPR002298">
    <property type="entry name" value="DNA_polymerase_A"/>
</dbReference>
<dbReference type="Gene3D" id="3.30.70.370">
    <property type="match status" value="1"/>
</dbReference>
<proteinExistence type="inferred from homology"/>
<dbReference type="PANTHER" id="PTHR10133:SF27">
    <property type="entry name" value="DNA POLYMERASE NU"/>
    <property type="match status" value="1"/>
</dbReference>
<evidence type="ECO:0000256" key="4">
    <source>
        <dbReference type="ARBA" id="ARBA00049244"/>
    </source>
</evidence>